<protein>
    <recommendedName>
        <fullName evidence="2">Ubiquitin-like modifier-activating enzyme 5</fullName>
    </recommendedName>
</protein>
<dbReference type="InterPro" id="IPR035985">
    <property type="entry name" value="Ubiquitin-activating_enz"/>
</dbReference>
<dbReference type="CDD" id="cd00757">
    <property type="entry name" value="ThiF_MoeB_HesA_family"/>
    <property type="match status" value="1"/>
</dbReference>
<evidence type="ECO:0000313" key="10">
    <source>
        <dbReference type="EMBL" id="MED6213471.1"/>
    </source>
</evidence>
<evidence type="ECO:0000256" key="6">
    <source>
        <dbReference type="ARBA" id="ARBA00022833"/>
    </source>
</evidence>
<evidence type="ECO:0000313" key="11">
    <source>
        <dbReference type="Proteomes" id="UP001341840"/>
    </source>
</evidence>
<evidence type="ECO:0000259" key="9">
    <source>
        <dbReference type="Pfam" id="PF24758"/>
    </source>
</evidence>
<keyword evidence="6" id="KW-0862">Zinc</keyword>
<evidence type="ECO:0000256" key="2">
    <source>
        <dbReference type="ARBA" id="ARBA00016279"/>
    </source>
</evidence>
<gene>
    <name evidence="10" type="ORF">PIB30_093745</name>
</gene>
<dbReference type="PANTHER" id="PTHR10953">
    <property type="entry name" value="UBIQUITIN-ACTIVATING ENZYME E1"/>
    <property type="match status" value="1"/>
</dbReference>
<keyword evidence="5" id="KW-0833">Ubl conjugation pathway</keyword>
<comment type="caution">
    <text evidence="10">The sequence shown here is derived from an EMBL/GenBank/DDBJ whole genome shotgun (WGS) entry which is preliminary data.</text>
</comment>
<organism evidence="10 11">
    <name type="scientific">Stylosanthes scabra</name>
    <dbReference type="NCBI Taxonomy" id="79078"/>
    <lineage>
        <taxon>Eukaryota</taxon>
        <taxon>Viridiplantae</taxon>
        <taxon>Streptophyta</taxon>
        <taxon>Embryophyta</taxon>
        <taxon>Tracheophyta</taxon>
        <taxon>Spermatophyta</taxon>
        <taxon>Magnoliopsida</taxon>
        <taxon>eudicotyledons</taxon>
        <taxon>Gunneridae</taxon>
        <taxon>Pentapetalae</taxon>
        <taxon>rosids</taxon>
        <taxon>fabids</taxon>
        <taxon>Fabales</taxon>
        <taxon>Fabaceae</taxon>
        <taxon>Papilionoideae</taxon>
        <taxon>50 kb inversion clade</taxon>
        <taxon>dalbergioids sensu lato</taxon>
        <taxon>Dalbergieae</taxon>
        <taxon>Pterocarpus clade</taxon>
        <taxon>Stylosanthes</taxon>
    </lineage>
</organism>
<dbReference type="PROSITE" id="PS00065">
    <property type="entry name" value="D_2_HYDROXYACID_DH_1"/>
    <property type="match status" value="1"/>
</dbReference>
<dbReference type="Proteomes" id="UP001341840">
    <property type="component" value="Unassembled WGS sequence"/>
</dbReference>
<evidence type="ECO:0000256" key="3">
    <source>
        <dbReference type="ARBA" id="ARBA00022723"/>
    </source>
</evidence>
<dbReference type="Gene3D" id="3.40.50.720">
    <property type="entry name" value="NAD(P)-binding Rossmann-like Domain"/>
    <property type="match status" value="1"/>
</dbReference>
<keyword evidence="4" id="KW-0547">Nucleotide-binding</keyword>
<evidence type="ECO:0000256" key="1">
    <source>
        <dbReference type="ARBA" id="ARBA00005339"/>
    </source>
</evidence>
<dbReference type="SUPFAM" id="SSF69572">
    <property type="entry name" value="Activating enzymes of the ubiquitin-like proteins"/>
    <property type="match status" value="1"/>
</dbReference>
<accession>A0ABU6YUH8</accession>
<proteinExistence type="inferred from homology"/>
<feature type="domain" description="THIF-type NAD/FAD binding fold" evidence="8">
    <location>
        <begin position="65"/>
        <end position="275"/>
    </location>
</feature>
<dbReference type="InterPro" id="IPR045886">
    <property type="entry name" value="ThiF/MoeB/HesA"/>
</dbReference>
<dbReference type="SUPFAM" id="SSF52047">
    <property type="entry name" value="RNI-like"/>
    <property type="match status" value="1"/>
</dbReference>
<keyword evidence="11" id="KW-1185">Reference proteome</keyword>
<dbReference type="Pfam" id="PF24758">
    <property type="entry name" value="LRR_At5g56370"/>
    <property type="match status" value="1"/>
</dbReference>
<keyword evidence="7" id="KW-0067">ATP-binding</keyword>
<evidence type="ECO:0000256" key="7">
    <source>
        <dbReference type="ARBA" id="ARBA00022840"/>
    </source>
</evidence>
<evidence type="ECO:0000259" key="8">
    <source>
        <dbReference type="Pfam" id="PF00899"/>
    </source>
</evidence>
<dbReference type="InterPro" id="IPR029752">
    <property type="entry name" value="D-isomer_DH_CS1"/>
</dbReference>
<keyword evidence="3" id="KW-0479">Metal-binding</keyword>
<sequence length="507" mass="56205">MEVELKHLMADLQSLNQSLPDPSLHASLLQIQSRVEHLANLAKSEPVRRSKVKDMSAEVVDSNPYSRLMALQRMGIVENYERIREFSIAIVGIGGVGSVAAEMLTRCGIGRLLLYDYDKVELANMNRLFFRPDQVGMTKTDAAVQTLSDINPDVVLESYTLNITTVEGFETFMSSLKNKSFRTSKQGSGVDLVLSCVDNYEARMAVNQACNEFSQTWLESGVSEDAVSGHIQLLIPGETACFACAPPLVVASGVDERTLKREGVCAASLPTTMGVKDRPQAIPLFRQRGSSSTPQATVRKLTIRYVTSFNLDLDDAALKAWVCAAIGPHLEELKLESGWNFIVPSGLFTCCTSLVNLELTCRFGAQELTQVRFPSLKNLKLIFQSQNLVTTILSGSPILETLDLKVAKKLCVFKIHSPSLKRLYFYDLRLFMTELVEIDTPLLEYLSIRIFSREYRLTSVGNSHNLVEANVECFAGENNVASVPKLLKSLCNVKSSLVLHLITIYVM</sequence>
<evidence type="ECO:0000256" key="4">
    <source>
        <dbReference type="ARBA" id="ARBA00022741"/>
    </source>
</evidence>
<dbReference type="PANTHER" id="PTHR10953:SF9">
    <property type="entry name" value="UBIQUITIN-LIKE MODIFIER-ACTIVATING ENZYME 5"/>
    <property type="match status" value="1"/>
</dbReference>
<dbReference type="EMBL" id="JASCZI010243678">
    <property type="protein sequence ID" value="MED6213471.1"/>
    <property type="molecule type" value="Genomic_DNA"/>
</dbReference>
<reference evidence="10 11" key="1">
    <citation type="journal article" date="2023" name="Plants (Basel)">
        <title>Bridging the Gap: Combining Genomics and Transcriptomics Approaches to Understand Stylosanthes scabra, an Orphan Legume from the Brazilian Caatinga.</title>
        <authorList>
            <person name="Ferreira-Neto J.R.C."/>
            <person name="da Silva M.D."/>
            <person name="Binneck E."/>
            <person name="de Melo N.F."/>
            <person name="da Silva R.H."/>
            <person name="de Melo A.L.T.M."/>
            <person name="Pandolfi V."/>
            <person name="Bustamante F.O."/>
            <person name="Brasileiro-Vidal A.C."/>
            <person name="Benko-Iseppon A.M."/>
        </authorList>
    </citation>
    <scope>NUCLEOTIDE SEQUENCE [LARGE SCALE GENOMIC DNA]</scope>
    <source>
        <tissue evidence="10">Leaves</tissue>
    </source>
</reference>
<comment type="similarity">
    <text evidence="1">Belongs to the ubiquitin-activating E1 family. UBA5 subfamily.</text>
</comment>
<evidence type="ECO:0000256" key="5">
    <source>
        <dbReference type="ARBA" id="ARBA00022786"/>
    </source>
</evidence>
<name>A0ABU6YUH8_9FABA</name>
<dbReference type="InterPro" id="IPR000594">
    <property type="entry name" value="ThiF_NAD_FAD-bd"/>
</dbReference>
<dbReference type="Pfam" id="PF00899">
    <property type="entry name" value="ThiF"/>
    <property type="match status" value="1"/>
</dbReference>
<feature type="domain" description="F-box/LRR-repeat protein 15/At3g58940/PEG3-like LRR" evidence="9">
    <location>
        <begin position="319"/>
        <end position="448"/>
    </location>
</feature>
<dbReference type="InterPro" id="IPR055411">
    <property type="entry name" value="LRR_FXL15/At3g58940/PEG3-like"/>
</dbReference>